<evidence type="ECO:0000256" key="1">
    <source>
        <dbReference type="ARBA" id="ARBA00012528"/>
    </source>
</evidence>
<dbReference type="PROSITE" id="PS50887">
    <property type="entry name" value="GGDEF"/>
    <property type="match status" value="1"/>
</dbReference>
<proteinExistence type="predicted"/>
<dbReference type="InterPro" id="IPR029787">
    <property type="entry name" value="Nucleotide_cyclase"/>
</dbReference>
<gene>
    <name evidence="6" type="ORF">SAMN05444339_101169</name>
</gene>
<dbReference type="InterPro" id="IPR050469">
    <property type="entry name" value="Diguanylate_Cyclase"/>
</dbReference>
<dbReference type="InterPro" id="IPR011006">
    <property type="entry name" value="CheY-like_superfamily"/>
</dbReference>
<accession>A0A1M4SX24</accession>
<evidence type="ECO:0000313" key="7">
    <source>
        <dbReference type="Proteomes" id="UP000183987"/>
    </source>
</evidence>
<dbReference type="InterPro" id="IPR000160">
    <property type="entry name" value="GGDEF_dom"/>
</dbReference>
<evidence type="ECO:0000259" key="4">
    <source>
        <dbReference type="PROSITE" id="PS50110"/>
    </source>
</evidence>
<dbReference type="Pfam" id="PF00990">
    <property type="entry name" value="GGDEF"/>
    <property type="match status" value="1"/>
</dbReference>
<feature type="domain" description="GGDEF" evidence="5">
    <location>
        <begin position="323"/>
        <end position="461"/>
    </location>
</feature>
<dbReference type="GO" id="GO:0000160">
    <property type="term" value="P:phosphorelay signal transduction system"/>
    <property type="evidence" value="ECO:0007669"/>
    <property type="project" value="InterPro"/>
</dbReference>
<dbReference type="InterPro" id="IPR001789">
    <property type="entry name" value="Sig_transdc_resp-reg_receiver"/>
</dbReference>
<dbReference type="OrthoDB" id="9812260at2"/>
<dbReference type="NCBIfam" id="TIGR00254">
    <property type="entry name" value="GGDEF"/>
    <property type="match status" value="1"/>
</dbReference>
<dbReference type="Gene3D" id="3.40.50.2300">
    <property type="match status" value="1"/>
</dbReference>
<dbReference type="STRING" id="366533.SAMN05444339_101169"/>
<dbReference type="RefSeq" id="WP_072855310.1">
    <property type="nucleotide sequence ID" value="NZ_FQUE01000001.1"/>
</dbReference>
<dbReference type="EMBL" id="FQUE01000001">
    <property type="protein sequence ID" value="SHE36730.1"/>
    <property type="molecule type" value="Genomic_DNA"/>
</dbReference>
<dbReference type="AlphaFoldDB" id="A0A1M4SX24"/>
<name>A0A1M4SX24_LOKAT</name>
<evidence type="ECO:0000313" key="6">
    <source>
        <dbReference type="EMBL" id="SHE36730.1"/>
    </source>
</evidence>
<dbReference type="SMART" id="SM00267">
    <property type="entry name" value="GGDEF"/>
    <property type="match status" value="1"/>
</dbReference>
<evidence type="ECO:0000256" key="2">
    <source>
        <dbReference type="ARBA" id="ARBA00034247"/>
    </source>
</evidence>
<reference evidence="7" key="1">
    <citation type="submission" date="2016-11" db="EMBL/GenBank/DDBJ databases">
        <authorList>
            <person name="Varghese N."/>
            <person name="Submissions S."/>
        </authorList>
    </citation>
    <scope>NUCLEOTIDE SEQUENCE [LARGE SCALE GENOMIC DNA]</scope>
    <source>
        <strain evidence="7">DSM 29326</strain>
    </source>
</reference>
<dbReference type="EC" id="2.7.7.65" evidence="1"/>
<organism evidence="6 7">
    <name type="scientific">Loktanella atrilutea</name>
    <dbReference type="NCBI Taxonomy" id="366533"/>
    <lineage>
        <taxon>Bacteria</taxon>
        <taxon>Pseudomonadati</taxon>
        <taxon>Pseudomonadota</taxon>
        <taxon>Alphaproteobacteria</taxon>
        <taxon>Rhodobacterales</taxon>
        <taxon>Roseobacteraceae</taxon>
        <taxon>Loktanella</taxon>
    </lineage>
</organism>
<dbReference type="GO" id="GO:0052621">
    <property type="term" value="F:diguanylate cyclase activity"/>
    <property type="evidence" value="ECO:0007669"/>
    <property type="project" value="UniProtKB-EC"/>
</dbReference>
<dbReference type="InterPro" id="IPR043128">
    <property type="entry name" value="Rev_trsase/Diguanyl_cyclase"/>
</dbReference>
<protein>
    <recommendedName>
        <fullName evidence="1">diguanylate cyclase</fullName>
        <ecNumber evidence="1">2.7.7.65</ecNumber>
    </recommendedName>
</protein>
<evidence type="ECO:0000256" key="3">
    <source>
        <dbReference type="PROSITE-ProRule" id="PRU00169"/>
    </source>
</evidence>
<sequence length="463" mass="50636">MSGKILIVDSISTNRIVLRVKMLAARYEVDAVASCAEATGRIAISQPDLILINLTDAQGEGHAFCRRLRADPTTANIAIISVGVLDTAAARFGALDAGADDVLPRPISDTLLLARVRSLMRRRNMSRELQMRDGTNRNFGFEEIAAQLITPSRITLLSDAPTAGEFLAAELREGLTQPVRVLTSDEALVDTGGPDMTDLFIIDGTVGGYAPRQLFRLVADLRARQATRLAAQMVILPSEQNEAAAMLLDLGADDVIPGAVEMQELVLRARALVRQKMDQDRLRDSLRDGLHAAITDPLTGLYNRRYAETHLRHIAEQARAVGREYALMMIDIDHFKRINDGYGHAAGDLVLRGLADRLKQNFRPEDLVARIGGEEFLIAMPRTSLSEAKAAAQRLRRLVNMRPFAIGDNQQDLHVTISVGVALDRLDCGMIETLGDLFKRADAALYRAKANGRDAISISQTAA</sequence>
<comment type="catalytic activity">
    <reaction evidence="2">
        <text>2 GTP = 3',3'-c-di-GMP + 2 diphosphate</text>
        <dbReference type="Rhea" id="RHEA:24898"/>
        <dbReference type="ChEBI" id="CHEBI:33019"/>
        <dbReference type="ChEBI" id="CHEBI:37565"/>
        <dbReference type="ChEBI" id="CHEBI:58805"/>
        <dbReference type="EC" id="2.7.7.65"/>
    </reaction>
</comment>
<dbReference type="CDD" id="cd01949">
    <property type="entry name" value="GGDEF"/>
    <property type="match status" value="1"/>
</dbReference>
<dbReference type="Gene3D" id="3.30.70.270">
    <property type="match status" value="1"/>
</dbReference>
<evidence type="ECO:0000259" key="5">
    <source>
        <dbReference type="PROSITE" id="PS50887"/>
    </source>
</evidence>
<comment type="caution">
    <text evidence="3">Lacks conserved residue(s) required for the propagation of feature annotation.</text>
</comment>
<dbReference type="PANTHER" id="PTHR45138">
    <property type="entry name" value="REGULATORY COMPONENTS OF SENSORY TRANSDUCTION SYSTEM"/>
    <property type="match status" value="1"/>
</dbReference>
<dbReference type="Proteomes" id="UP000183987">
    <property type="component" value="Unassembled WGS sequence"/>
</dbReference>
<dbReference type="SUPFAM" id="SSF55073">
    <property type="entry name" value="Nucleotide cyclase"/>
    <property type="match status" value="1"/>
</dbReference>
<dbReference type="SMART" id="SM00448">
    <property type="entry name" value="REC"/>
    <property type="match status" value="1"/>
</dbReference>
<keyword evidence="7" id="KW-1185">Reference proteome</keyword>
<dbReference type="FunFam" id="3.30.70.270:FF:000001">
    <property type="entry name" value="Diguanylate cyclase domain protein"/>
    <property type="match status" value="1"/>
</dbReference>
<dbReference type="PROSITE" id="PS50110">
    <property type="entry name" value="RESPONSE_REGULATORY"/>
    <property type="match status" value="1"/>
</dbReference>
<feature type="domain" description="Response regulatory" evidence="4">
    <location>
        <begin position="4"/>
        <end position="120"/>
    </location>
</feature>
<dbReference type="Pfam" id="PF00072">
    <property type="entry name" value="Response_reg"/>
    <property type="match status" value="1"/>
</dbReference>
<dbReference type="SUPFAM" id="SSF52172">
    <property type="entry name" value="CheY-like"/>
    <property type="match status" value="1"/>
</dbReference>
<dbReference type="PANTHER" id="PTHR45138:SF9">
    <property type="entry name" value="DIGUANYLATE CYCLASE DGCM-RELATED"/>
    <property type="match status" value="1"/>
</dbReference>